<name>A0A814DKM9_9BILA</name>
<reference evidence="8" key="1">
    <citation type="submission" date="2021-02" db="EMBL/GenBank/DDBJ databases">
        <authorList>
            <person name="Nowell W R."/>
        </authorList>
    </citation>
    <scope>NUCLEOTIDE SEQUENCE</scope>
    <source>
        <strain evidence="8">Ploen Becks lab</strain>
    </source>
</reference>
<dbReference type="InterPro" id="IPR001902">
    <property type="entry name" value="SLC26A/SulP_fam"/>
</dbReference>
<dbReference type="GO" id="GO:0016020">
    <property type="term" value="C:membrane"/>
    <property type="evidence" value="ECO:0007669"/>
    <property type="project" value="UniProtKB-SubCell"/>
</dbReference>
<evidence type="ECO:0000256" key="5">
    <source>
        <dbReference type="SAM" id="MobiDB-lite"/>
    </source>
</evidence>
<evidence type="ECO:0000256" key="6">
    <source>
        <dbReference type="SAM" id="Phobius"/>
    </source>
</evidence>
<dbReference type="Proteomes" id="UP000663879">
    <property type="component" value="Unassembled WGS sequence"/>
</dbReference>
<feature type="transmembrane region" description="Helical" evidence="6">
    <location>
        <begin position="477"/>
        <end position="496"/>
    </location>
</feature>
<feature type="transmembrane region" description="Helical" evidence="6">
    <location>
        <begin position="373"/>
        <end position="393"/>
    </location>
</feature>
<dbReference type="InterPro" id="IPR036513">
    <property type="entry name" value="STAS_dom_sf"/>
</dbReference>
<feature type="transmembrane region" description="Helical" evidence="6">
    <location>
        <begin position="291"/>
        <end position="312"/>
    </location>
</feature>
<dbReference type="OrthoDB" id="288203at2759"/>
<dbReference type="InterPro" id="IPR002645">
    <property type="entry name" value="STAS_dom"/>
</dbReference>
<feature type="transmembrane region" description="Helical" evidence="6">
    <location>
        <begin position="245"/>
        <end position="271"/>
    </location>
</feature>
<feature type="transmembrane region" description="Helical" evidence="6">
    <location>
        <begin position="120"/>
        <end position="142"/>
    </location>
</feature>
<keyword evidence="3 6" id="KW-1133">Transmembrane helix</keyword>
<comment type="caution">
    <text evidence="8">The sequence shown here is derived from an EMBL/GenBank/DDBJ whole genome shotgun (WGS) entry which is preliminary data.</text>
</comment>
<feature type="transmembrane region" description="Helical" evidence="6">
    <location>
        <begin position="209"/>
        <end position="233"/>
    </location>
</feature>
<keyword evidence="2 6" id="KW-0812">Transmembrane</keyword>
<proteinExistence type="predicted"/>
<dbReference type="InterPro" id="IPR011547">
    <property type="entry name" value="SLC26A/SulP_dom"/>
</dbReference>
<evidence type="ECO:0000313" key="9">
    <source>
        <dbReference type="Proteomes" id="UP000663879"/>
    </source>
</evidence>
<evidence type="ECO:0000256" key="1">
    <source>
        <dbReference type="ARBA" id="ARBA00004141"/>
    </source>
</evidence>
<feature type="transmembrane region" description="Helical" evidence="6">
    <location>
        <begin position="413"/>
        <end position="436"/>
    </location>
</feature>
<dbReference type="PANTHER" id="PTHR11814">
    <property type="entry name" value="SULFATE TRANSPORTER"/>
    <property type="match status" value="1"/>
</dbReference>
<feature type="region of interest" description="Disordered" evidence="5">
    <location>
        <begin position="179"/>
        <end position="200"/>
    </location>
</feature>
<dbReference type="EMBL" id="CAJNOC010002859">
    <property type="protein sequence ID" value="CAF0955390.1"/>
    <property type="molecule type" value="Genomic_DNA"/>
</dbReference>
<evidence type="ECO:0000313" key="8">
    <source>
        <dbReference type="EMBL" id="CAF0955390.1"/>
    </source>
</evidence>
<feature type="transmembrane region" description="Helical" evidence="6">
    <location>
        <begin position="154"/>
        <end position="173"/>
    </location>
</feature>
<dbReference type="PROSITE" id="PS50801">
    <property type="entry name" value="STAS"/>
    <property type="match status" value="1"/>
</dbReference>
<dbReference type="GO" id="GO:0055085">
    <property type="term" value="P:transmembrane transport"/>
    <property type="evidence" value="ECO:0007669"/>
    <property type="project" value="InterPro"/>
</dbReference>
<keyword evidence="9" id="KW-1185">Reference proteome</keyword>
<feature type="region of interest" description="Disordered" evidence="5">
    <location>
        <begin position="1"/>
        <end position="22"/>
    </location>
</feature>
<organism evidence="8 9">
    <name type="scientific">Brachionus calyciflorus</name>
    <dbReference type="NCBI Taxonomy" id="104777"/>
    <lineage>
        <taxon>Eukaryota</taxon>
        <taxon>Metazoa</taxon>
        <taxon>Spiralia</taxon>
        <taxon>Gnathifera</taxon>
        <taxon>Rotifera</taxon>
        <taxon>Eurotatoria</taxon>
        <taxon>Monogononta</taxon>
        <taxon>Pseudotrocha</taxon>
        <taxon>Ploima</taxon>
        <taxon>Brachionidae</taxon>
        <taxon>Brachionus</taxon>
    </lineage>
</organism>
<dbReference type="NCBIfam" id="TIGR00815">
    <property type="entry name" value="sulP"/>
    <property type="match status" value="1"/>
</dbReference>
<evidence type="ECO:0000259" key="7">
    <source>
        <dbReference type="PROSITE" id="PS50801"/>
    </source>
</evidence>
<dbReference type="Pfam" id="PF00916">
    <property type="entry name" value="Sulfate_transp"/>
    <property type="match status" value="1"/>
</dbReference>
<evidence type="ECO:0000256" key="2">
    <source>
        <dbReference type="ARBA" id="ARBA00022692"/>
    </source>
</evidence>
<keyword evidence="4 6" id="KW-0472">Membrane</keyword>
<feature type="transmembrane region" description="Helical" evidence="6">
    <location>
        <begin position="97"/>
        <end position="114"/>
    </location>
</feature>
<dbReference type="AlphaFoldDB" id="A0A814DKM9"/>
<feature type="transmembrane region" description="Helical" evidence="6">
    <location>
        <begin position="508"/>
        <end position="539"/>
    </location>
</feature>
<feature type="transmembrane region" description="Helical" evidence="6">
    <location>
        <begin position="448"/>
        <end position="470"/>
    </location>
</feature>
<accession>A0A814DKM9</accession>
<feature type="domain" description="STAS" evidence="7">
    <location>
        <begin position="563"/>
        <end position="719"/>
    </location>
</feature>
<comment type="subcellular location">
    <subcellularLocation>
        <location evidence="1">Membrane</location>
        <topology evidence="1">Multi-pass membrane protein</topology>
    </subcellularLocation>
</comment>
<dbReference type="SUPFAM" id="SSF52091">
    <property type="entry name" value="SpoIIaa-like"/>
    <property type="match status" value="1"/>
</dbReference>
<gene>
    <name evidence="8" type="ORF">OXX778_LOCUS14167</name>
</gene>
<evidence type="ECO:0000256" key="4">
    <source>
        <dbReference type="ARBA" id="ARBA00023136"/>
    </source>
</evidence>
<sequence length="772" mass="85090">MSLRSNGRSGTPGAYNNGFSDTENILDETENAIEVFNEKSLEEKFTYKKIKSDNVLKSSANYLKKYYKPSPSCAKNYFFKRFPFFDWIRKYDIKQNFVKDLIAGLTIGIVHIPQGMAYALMAGVPAINGLYVSFFTVILYVLFGTSRHLSTGTYAIVSLMVISSLNKYSGILYPAEGSSGGGHGGPTGHSNPTSSAKGDPSNYISNDPVAAKVLIAMCLSLFSGVIQIIFAILHIGAVTKYLSDSIVNGFTCGAAFHVVVSQISTLLGIKLGDNHIPFVLIGDFIEIGKNIANTKIATLIISIISIIFLYIVKIHINEKYKAKLPVPIPVELIVVVVGTVASYFGKFNQKYGVKIIGDLPLGIPTPRAPPIKLLPTLIGDSIAIAIVSFAINVSMAKLFAKKHKYEISANQELVAYGIGNIVSSFFSGFPACVGLSRCVILDGVGGKTQVYGIFSSILVLVVILFLGPLFKSLPNACLAAIIVVALKAMVLEVTIFPKLLKKSKMEAMGWLVTYLGVMILDVDVGLYIGVGFSLLLVILRSQRARTSVLGNIPGTKVYESIDACDQAKEFEAIKIIRYEESIYYANVDNFKYKIIKLSGVNPANVLKSIKKQKDIQEKLAKKAHEAGFDDLESQMNPDNIHNAIKLKNIILDFSCVNYIDSQGVNSVIQLYEIYKEIGVKLHLTYCKQTVVKSFKKQSLPEKIELDFIYVSNDDAVTDILKSHNKQMLPIKNNGLFQNVRINDEDSSYPLSVYKTTRDSIEEDDNEFYIERF</sequence>
<dbReference type="Pfam" id="PF01740">
    <property type="entry name" value="STAS"/>
    <property type="match status" value="1"/>
</dbReference>
<protein>
    <recommendedName>
        <fullName evidence="7">STAS domain-containing protein</fullName>
    </recommendedName>
</protein>
<dbReference type="Gene3D" id="3.30.750.24">
    <property type="entry name" value="STAS domain"/>
    <property type="match status" value="1"/>
</dbReference>
<feature type="transmembrane region" description="Helical" evidence="6">
    <location>
        <begin position="324"/>
        <end position="344"/>
    </location>
</feature>
<dbReference type="CDD" id="cd07042">
    <property type="entry name" value="STAS_SulP_like_sulfate_transporter"/>
    <property type="match status" value="1"/>
</dbReference>
<evidence type="ECO:0000256" key="3">
    <source>
        <dbReference type="ARBA" id="ARBA00022989"/>
    </source>
</evidence>